<dbReference type="Proteomes" id="UP000823915">
    <property type="component" value="Unassembled WGS sequence"/>
</dbReference>
<dbReference type="PANTHER" id="PTHR34822:SF1">
    <property type="entry name" value="GRPB FAMILY PROTEIN"/>
    <property type="match status" value="1"/>
</dbReference>
<reference evidence="1" key="2">
    <citation type="submission" date="2021-04" db="EMBL/GenBank/DDBJ databases">
        <authorList>
            <person name="Gilroy R."/>
        </authorList>
    </citation>
    <scope>NUCLEOTIDE SEQUENCE</scope>
    <source>
        <strain evidence="1">1282</strain>
    </source>
</reference>
<dbReference type="SUPFAM" id="SSF81301">
    <property type="entry name" value="Nucleotidyltransferase"/>
    <property type="match status" value="1"/>
</dbReference>
<evidence type="ECO:0000313" key="2">
    <source>
        <dbReference type="Proteomes" id="UP000823915"/>
    </source>
</evidence>
<organism evidence="1 2">
    <name type="scientific">Candidatus Acutalibacter pullistercoris</name>
    <dbReference type="NCBI Taxonomy" id="2838418"/>
    <lineage>
        <taxon>Bacteria</taxon>
        <taxon>Bacillati</taxon>
        <taxon>Bacillota</taxon>
        <taxon>Clostridia</taxon>
        <taxon>Eubacteriales</taxon>
        <taxon>Acutalibacteraceae</taxon>
        <taxon>Acutalibacter</taxon>
    </lineage>
</organism>
<dbReference type="Pfam" id="PF04229">
    <property type="entry name" value="GrpB"/>
    <property type="match status" value="1"/>
</dbReference>
<gene>
    <name evidence="1" type="ORF">H9838_03325</name>
</gene>
<protein>
    <submittedName>
        <fullName evidence="1">GrpB family protein</fullName>
    </submittedName>
</protein>
<proteinExistence type="predicted"/>
<comment type="caution">
    <text evidence="1">The sequence shown here is derived from an EMBL/GenBank/DDBJ whole genome shotgun (WGS) entry which is preliminary data.</text>
</comment>
<dbReference type="InterPro" id="IPR007344">
    <property type="entry name" value="GrpB/CoaE"/>
</dbReference>
<name>A0A9D2C0M7_9FIRM</name>
<dbReference type="PANTHER" id="PTHR34822">
    <property type="entry name" value="GRPB DOMAIN PROTEIN (AFU_ORTHOLOGUE AFUA_1G01530)"/>
    <property type="match status" value="1"/>
</dbReference>
<accession>A0A9D2C0M7</accession>
<dbReference type="InterPro" id="IPR043519">
    <property type="entry name" value="NT_sf"/>
</dbReference>
<sequence>MAEVTVTDYDSRWPELYRQEAARLEAALGDNLVRMFHMGSTSVPGLRAKPVIDIMGLVWDLTKVEDCRPAFEKLGYKVLGECGIPGRRYMRRGGDGAPRTHHVHLYQFDDSRNILKDIAFREFLRCHPEQAAAYGALKSRLAQELPEDYMGYCRGKEKFVEQLSKQALAWFWREFPEK</sequence>
<dbReference type="EMBL" id="DXDU01000055">
    <property type="protein sequence ID" value="HIY26186.1"/>
    <property type="molecule type" value="Genomic_DNA"/>
</dbReference>
<dbReference type="AlphaFoldDB" id="A0A9D2C0M7"/>
<evidence type="ECO:0000313" key="1">
    <source>
        <dbReference type="EMBL" id="HIY26186.1"/>
    </source>
</evidence>
<reference evidence="1" key="1">
    <citation type="journal article" date="2021" name="PeerJ">
        <title>Extensive microbial diversity within the chicken gut microbiome revealed by metagenomics and culture.</title>
        <authorList>
            <person name="Gilroy R."/>
            <person name="Ravi A."/>
            <person name="Getino M."/>
            <person name="Pursley I."/>
            <person name="Horton D.L."/>
            <person name="Alikhan N.F."/>
            <person name="Baker D."/>
            <person name="Gharbi K."/>
            <person name="Hall N."/>
            <person name="Watson M."/>
            <person name="Adriaenssens E.M."/>
            <person name="Foster-Nyarko E."/>
            <person name="Jarju S."/>
            <person name="Secka A."/>
            <person name="Antonio M."/>
            <person name="Oren A."/>
            <person name="Chaudhuri R.R."/>
            <person name="La Ragione R."/>
            <person name="Hildebrand F."/>
            <person name="Pallen M.J."/>
        </authorList>
    </citation>
    <scope>NUCLEOTIDE SEQUENCE</scope>
    <source>
        <strain evidence="1">1282</strain>
    </source>
</reference>
<dbReference type="Gene3D" id="3.30.460.10">
    <property type="entry name" value="Beta Polymerase, domain 2"/>
    <property type="match status" value="1"/>
</dbReference>